<gene>
    <name evidence="2" type="ORF">CRG98_022148</name>
</gene>
<evidence type="ECO:0000256" key="1">
    <source>
        <dbReference type="SAM" id="MobiDB-lite"/>
    </source>
</evidence>
<feature type="region of interest" description="Disordered" evidence="1">
    <location>
        <begin position="493"/>
        <end position="515"/>
    </location>
</feature>
<evidence type="ECO:0000313" key="3">
    <source>
        <dbReference type="Proteomes" id="UP000233551"/>
    </source>
</evidence>
<sequence>MEKVEKTLDFSQEGDDIVTPKTSSNSIETVSDQNVEIEKRENQLKGGEAKVSLCNDGPLSKHPQLDALCMKSSETNGTNGPKDGEGSEYSSLKNEVDSRIPRLKREIKNSYSSIEIKVPNKESGFTTERKPSREKLADALKFIPSKKRSLELAKEESFADTNLKVVSRVNEGHHDVEEKEQSTLSGIDLNEDTTWTNEVEQGNAAFSVKHVRKPIAVFARCGGQSTPEVGFKGLGKGGWKGSASTTSAFRATSLFKAGDLSGDKQVGGIDLNVDAAGVENEIPNWNDTYGKASPMLKKFSIDLNVASENDENFQSSGTVRDFDLNDDLTASDSYVQEGNQLSSGKEAKNDQETYFIRNAGGPEPHYVGPMFLPRLTSVPFVLRVPEQAENASRAFPFHRSACVDPQSPVFSLTSSLNVPLHPAHLNGIPAFHGGPLVEVPNGPGPHNVMKIGPLYNPYNGMNPLENASLEGSGMQVFTTPMHPMIGQQLNDFRRGGLPSLTPMKRREPEVRWGSH</sequence>
<accession>A0A2I0JMI5</accession>
<feature type="compositionally biased region" description="Polar residues" evidence="1">
    <location>
        <begin position="20"/>
        <end position="33"/>
    </location>
</feature>
<keyword evidence="3" id="KW-1185">Reference proteome</keyword>
<feature type="region of interest" description="Disordered" evidence="1">
    <location>
        <begin position="1"/>
        <end position="33"/>
    </location>
</feature>
<feature type="compositionally biased region" description="Basic and acidic residues" evidence="1">
    <location>
        <begin position="504"/>
        <end position="515"/>
    </location>
</feature>
<feature type="region of interest" description="Disordered" evidence="1">
    <location>
        <begin position="67"/>
        <end position="99"/>
    </location>
</feature>
<name>A0A2I0JMI5_PUNGR</name>
<dbReference type="Proteomes" id="UP000233551">
    <property type="component" value="Unassembled WGS sequence"/>
</dbReference>
<comment type="caution">
    <text evidence="2">The sequence shown here is derived from an EMBL/GenBank/DDBJ whole genome shotgun (WGS) entry which is preliminary data.</text>
</comment>
<proteinExistence type="predicted"/>
<dbReference type="EMBL" id="PGOL01001505">
    <property type="protein sequence ID" value="PKI57497.1"/>
    <property type="molecule type" value="Genomic_DNA"/>
</dbReference>
<organism evidence="2 3">
    <name type="scientific">Punica granatum</name>
    <name type="common">Pomegranate</name>
    <dbReference type="NCBI Taxonomy" id="22663"/>
    <lineage>
        <taxon>Eukaryota</taxon>
        <taxon>Viridiplantae</taxon>
        <taxon>Streptophyta</taxon>
        <taxon>Embryophyta</taxon>
        <taxon>Tracheophyta</taxon>
        <taxon>Spermatophyta</taxon>
        <taxon>Magnoliopsida</taxon>
        <taxon>eudicotyledons</taxon>
        <taxon>Gunneridae</taxon>
        <taxon>Pentapetalae</taxon>
        <taxon>rosids</taxon>
        <taxon>malvids</taxon>
        <taxon>Myrtales</taxon>
        <taxon>Lythraceae</taxon>
        <taxon>Punica</taxon>
    </lineage>
</organism>
<protein>
    <submittedName>
        <fullName evidence="2">Uncharacterized protein</fullName>
    </submittedName>
</protein>
<reference evidence="2 3" key="1">
    <citation type="submission" date="2017-11" db="EMBL/GenBank/DDBJ databases">
        <title>De-novo sequencing of pomegranate (Punica granatum L.) genome.</title>
        <authorList>
            <person name="Akparov Z."/>
            <person name="Amiraslanov A."/>
            <person name="Hajiyeva S."/>
            <person name="Abbasov M."/>
            <person name="Kaur K."/>
            <person name="Hamwieh A."/>
            <person name="Solovyev V."/>
            <person name="Salamov A."/>
            <person name="Braich B."/>
            <person name="Kosarev P."/>
            <person name="Mahmoud A."/>
            <person name="Hajiyev E."/>
            <person name="Babayeva S."/>
            <person name="Izzatullayeva V."/>
            <person name="Mammadov A."/>
            <person name="Mammadov A."/>
            <person name="Sharifova S."/>
            <person name="Ojaghi J."/>
            <person name="Eynullazada K."/>
            <person name="Bayramov B."/>
            <person name="Abdulazimova A."/>
            <person name="Shahmuradov I."/>
        </authorList>
    </citation>
    <scope>NUCLEOTIDE SEQUENCE [LARGE SCALE GENOMIC DNA]</scope>
    <source>
        <strain evidence="3">cv. AG2017</strain>
        <tissue evidence="2">Leaf</tissue>
    </source>
</reference>
<dbReference type="AlphaFoldDB" id="A0A2I0JMI5"/>
<evidence type="ECO:0000313" key="2">
    <source>
        <dbReference type="EMBL" id="PKI57497.1"/>
    </source>
</evidence>